<keyword evidence="3" id="KW-1185">Reference proteome</keyword>
<dbReference type="RefSeq" id="WP_160498572.1">
    <property type="nucleotide sequence ID" value="NZ_WUBI01000002.1"/>
</dbReference>
<evidence type="ECO:0000313" key="2">
    <source>
        <dbReference type="EMBL" id="MWV44966.1"/>
    </source>
</evidence>
<feature type="region of interest" description="Disordered" evidence="1">
    <location>
        <begin position="1"/>
        <end position="28"/>
    </location>
</feature>
<evidence type="ECO:0000313" key="3">
    <source>
        <dbReference type="Proteomes" id="UP000460318"/>
    </source>
</evidence>
<feature type="compositionally biased region" description="Basic and acidic residues" evidence="1">
    <location>
        <begin position="11"/>
        <end position="28"/>
    </location>
</feature>
<comment type="caution">
    <text evidence="2">The sequence shown here is derived from an EMBL/GenBank/DDBJ whole genome shotgun (WGS) entry which is preliminary data.</text>
</comment>
<accession>A0A7X3IK84</accession>
<dbReference type="AlphaFoldDB" id="A0A7X3IK84"/>
<sequence>MAKQSMSINKSENKEQSQEQKKTRQKLDENVLVPVSSNVKGGLIYKSPRSGQVWKFTDFGDEDVMELSELRTMLSSQRAFLEKGWLKVMDQEAIDYLNLARFQKNVVDLDDIDHILEQSPEQIKQVIKEANTNTKSLIFGFARDKYVLGELRDVHIIKAIEEGLGQKLDPNN</sequence>
<name>A0A7X3IK84_9BACL</name>
<gene>
    <name evidence="2" type="ORF">GRF59_15190</name>
</gene>
<organism evidence="2 3">
    <name type="scientific">Paenibacillus dendrobii</name>
    <dbReference type="NCBI Taxonomy" id="2691084"/>
    <lineage>
        <taxon>Bacteria</taxon>
        <taxon>Bacillati</taxon>
        <taxon>Bacillota</taxon>
        <taxon>Bacilli</taxon>
        <taxon>Bacillales</taxon>
        <taxon>Paenibacillaceae</taxon>
        <taxon>Paenibacillus</taxon>
    </lineage>
</organism>
<feature type="compositionally biased region" description="Polar residues" evidence="1">
    <location>
        <begin position="1"/>
        <end position="10"/>
    </location>
</feature>
<proteinExistence type="predicted"/>
<protein>
    <submittedName>
        <fullName evidence="2">Uncharacterized protein</fullName>
    </submittedName>
</protein>
<reference evidence="2 3" key="1">
    <citation type="submission" date="2019-12" db="EMBL/GenBank/DDBJ databases">
        <title>Paenibacillus sp. nov., an endophytic bacterium isolated from the stem of Dendrobium.</title>
        <authorList>
            <person name="Zhao R."/>
        </authorList>
    </citation>
    <scope>NUCLEOTIDE SEQUENCE [LARGE SCALE GENOMIC DNA]</scope>
    <source>
        <strain evidence="2 3">HJL G12</strain>
    </source>
</reference>
<dbReference type="Proteomes" id="UP000460318">
    <property type="component" value="Unassembled WGS sequence"/>
</dbReference>
<dbReference type="EMBL" id="WUBI01000002">
    <property type="protein sequence ID" value="MWV44966.1"/>
    <property type="molecule type" value="Genomic_DNA"/>
</dbReference>
<evidence type="ECO:0000256" key="1">
    <source>
        <dbReference type="SAM" id="MobiDB-lite"/>
    </source>
</evidence>